<keyword evidence="1" id="KW-1133">Transmembrane helix</keyword>
<evidence type="ECO:0000313" key="2">
    <source>
        <dbReference type="EMBL" id="DAE08005.1"/>
    </source>
</evidence>
<feature type="transmembrane region" description="Helical" evidence="1">
    <location>
        <begin position="54"/>
        <end position="72"/>
    </location>
</feature>
<sequence>MPVNTINTAAAVNISAIGIAGTFLGMPIEALVLGAVGGAVALGRSEPSGRRQAVSGLIASMMLAGTASPLVVEMGAHYLHLSDAALLKAFVPFAIGATWQWFLPKLTVLAEAWLQKIFKKGDGQ</sequence>
<organism evidence="2">
    <name type="scientific">Siphoviridae sp. ctbLB3</name>
    <dbReference type="NCBI Taxonomy" id="2825565"/>
    <lineage>
        <taxon>Viruses</taxon>
        <taxon>Duplodnaviria</taxon>
        <taxon>Heunggongvirae</taxon>
        <taxon>Uroviricota</taxon>
        <taxon>Caudoviricetes</taxon>
    </lineage>
</organism>
<keyword evidence="1" id="KW-0472">Membrane</keyword>
<reference evidence="2" key="1">
    <citation type="journal article" date="2021" name="Proc. Natl. Acad. Sci. U.S.A.">
        <title>A Catalog of Tens of Thousands of Viruses from Human Metagenomes Reveals Hidden Associations with Chronic Diseases.</title>
        <authorList>
            <person name="Tisza M.J."/>
            <person name="Buck C.B."/>
        </authorList>
    </citation>
    <scope>NUCLEOTIDE SEQUENCE</scope>
    <source>
        <strain evidence="2">CtbLB3</strain>
    </source>
</reference>
<accession>A0A8S5PNA7</accession>
<evidence type="ECO:0000256" key="1">
    <source>
        <dbReference type="SAM" id="Phobius"/>
    </source>
</evidence>
<name>A0A8S5PNA7_9CAUD</name>
<feature type="transmembrane region" description="Helical" evidence="1">
    <location>
        <begin position="12"/>
        <end position="42"/>
    </location>
</feature>
<dbReference type="EMBL" id="BK015460">
    <property type="protein sequence ID" value="DAE08005.1"/>
    <property type="molecule type" value="Genomic_DNA"/>
</dbReference>
<feature type="transmembrane region" description="Helical" evidence="1">
    <location>
        <begin position="84"/>
        <end position="103"/>
    </location>
</feature>
<evidence type="ECO:0008006" key="3">
    <source>
        <dbReference type="Google" id="ProtNLM"/>
    </source>
</evidence>
<keyword evidence="1" id="KW-0812">Transmembrane</keyword>
<protein>
    <recommendedName>
        <fullName evidence="3">Holin</fullName>
    </recommendedName>
</protein>
<proteinExistence type="predicted"/>